<dbReference type="HAMAP" id="MF_01363">
    <property type="entry name" value="Ribosomal_bL21"/>
    <property type="match status" value="1"/>
</dbReference>
<dbReference type="SUPFAM" id="SSF141091">
    <property type="entry name" value="L21p-like"/>
    <property type="match status" value="1"/>
</dbReference>
<evidence type="ECO:0000256" key="2">
    <source>
        <dbReference type="ARBA" id="ARBA00022980"/>
    </source>
</evidence>
<dbReference type="InterPro" id="IPR036164">
    <property type="entry name" value="bL21-like_sf"/>
</dbReference>
<keyword evidence="4" id="KW-0694">RNA-binding</keyword>
<evidence type="ECO:0000256" key="4">
    <source>
        <dbReference type="HAMAP-Rule" id="MF_01363"/>
    </source>
</evidence>
<geneLocation type="chloroplast" evidence="6"/>
<comment type="subunit">
    <text evidence="4 5">Part of the 50S ribosomal subunit.</text>
</comment>
<protein>
    <recommendedName>
        <fullName evidence="4">Large ribosomal subunit protein bL21c</fullName>
    </recommendedName>
</protein>
<evidence type="ECO:0000256" key="1">
    <source>
        <dbReference type="ARBA" id="ARBA00008563"/>
    </source>
</evidence>
<evidence type="ECO:0000313" key="6">
    <source>
        <dbReference type="EMBL" id="AZA06655.1"/>
    </source>
</evidence>
<dbReference type="GO" id="GO:1990904">
    <property type="term" value="C:ribonucleoprotein complex"/>
    <property type="evidence" value="ECO:0007669"/>
    <property type="project" value="UniProtKB-KW"/>
</dbReference>
<dbReference type="GO" id="GO:0019843">
    <property type="term" value="F:rRNA binding"/>
    <property type="evidence" value="ECO:0007669"/>
    <property type="project" value="UniProtKB-UniRule"/>
</dbReference>
<comment type="subcellular location">
    <subcellularLocation>
        <location evidence="4">Plastid</location>
        <location evidence="4">Chloroplast</location>
    </subcellularLocation>
</comment>
<keyword evidence="2 4" id="KW-0689">Ribosomal protein</keyword>
<dbReference type="Pfam" id="PF00829">
    <property type="entry name" value="Ribosomal_L21p"/>
    <property type="match status" value="1"/>
</dbReference>
<keyword evidence="4" id="KW-0699">rRNA-binding</keyword>
<dbReference type="EMBL" id="MH352390">
    <property type="protein sequence ID" value="AZA06655.1"/>
    <property type="molecule type" value="Genomic_DNA"/>
</dbReference>
<dbReference type="GO" id="GO:0009507">
    <property type="term" value="C:chloroplast"/>
    <property type="evidence" value="ECO:0007669"/>
    <property type="project" value="UniProtKB-SubCell"/>
</dbReference>
<accession>A0A3G6IP53</accession>
<proteinExistence type="inferred from homology"/>
<dbReference type="GO" id="GO:0005840">
    <property type="term" value="C:ribosome"/>
    <property type="evidence" value="ECO:0007669"/>
    <property type="project" value="UniProtKB-KW"/>
</dbReference>
<dbReference type="RefSeq" id="YP_009549977.1">
    <property type="nucleotide sequence ID" value="NC_040226.1"/>
</dbReference>
<reference evidence="6" key="1">
    <citation type="journal article" date="2018" name="Mitochondrial DNA Part B Resour">
        <title>The complete chloroplast genome of Pyrrosia bonii (Polypodiaceae), an important ornamental and medical fern.</title>
        <authorList>
            <person name="Cai S."/>
            <person name="Cai X."/>
            <person name="Li S."/>
            <person name="Liu S."/>
            <person name="Wang Z."/>
            <person name="Wang T."/>
            <person name="Su Y."/>
        </authorList>
    </citation>
    <scope>NUCLEOTIDE SEQUENCE</scope>
</reference>
<gene>
    <name evidence="4 6" type="primary">rpl21</name>
</gene>
<organism evidence="6">
    <name type="scientific">Pyrrosia bonii</name>
    <dbReference type="NCBI Taxonomy" id="2044838"/>
    <lineage>
        <taxon>Eukaryota</taxon>
        <taxon>Viridiplantae</taxon>
        <taxon>Streptophyta</taxon>
        <taxon>Embryophyta</taxon>
        <taxon>Tracheophyta</taxon>
        <taxon>Polypodiopsida</taxon>
        <taxon>Polypodiidae</taxon>
        <taxon>Polypodiales</taxon>
        <taxon>Polypodiineae</taxon>
        <taxon>Polypodiaceae</taxon>
        <taxon>Platycerioideae</taxon>
        <taxon>Pyrrosia</taxon>
    </lineage>
</organism>
<name>A0A3G6IP53_9MONI</name>
<dbReference type="PANTHER" id="PTHR21349:SF0">
    <property type="entry name" value="LARGE RIBOSOMAL SUBUNIT PROTEIN BL21M"/>
    <property type="match status" value="1"/>
</dbReference>
<evidence type="ECO:0000256" key="3">
    <source>
        <dbReference type="ARBA" id="ARBA00023274"/>
    </source>
</evidence>
<dbReference type="InterPro" id="IPR001787">
    <property type="entry name" value="Ribosomal_bL21"/>
</dbReference>
<sequence length="118" mass="13763">MRKYAIIDIGGTQLRVEQGRFYDARHLVSIRDTLKPNEKISINRVLLICHGSRINLGYPWLTDAAVKGRILQGCFDKKLVIQRIQPKRKTRQIFGYRENMTRFVIDSIQFGSKNLNKD</sequence>
<keyword evidence="6" id="KW-0934">Plastid</keyword>
<comment type="function">
    <text evidence="4 5">This protein binds to 23S rRNA.</text>
</comment>
<dbReference type="GeneID" id="38748336"/>
<dbReference type="NCBIfam" id="TIGR00061">
    <property type="entry name" value="L21"/>
    <property type="match status" value="1"/>
</dbReference>
<dbReference type="GO" id="GO:0006412">
    <property type="term" value="P:translation"/>
    <property type="evidence" value="ECO:0007669"/>
    <property type="project" value="UniProtKB-UniRule"/>
</dbReference>
<dbReference type="GO" id="GO:0003735">
    <property type="term" value="F:structural constituent of ribosome"/>
    <property type="evidence" value="ECO:0007669"/>
    <property type="project" value="InterPro"/>
</dbReference>
<keyword evidence="3 4" id="KW-0687">Ribonucleoprotein</keyword>
<dbReference type="InterPro" id="IPR028909">
    <property type="entry name" value="bL21-like"/>
</dbReference>
<evidence type="ECO:0000256" key="5">
    <source>
        <dbReference type="RuleBase" id="RU000563"/>
    </source>
</evidence>
<dbReference type="AlphaFoldDB" id="A0A3G6IP53"/>
<dbReference type="PANTHER" id="PTHR21349">
    <property type="entry name" value="50S RIBOSOMAL PROTEIN L21"/>
    <property type="match status" value="1"/>
</dbReference>
<comment type="similarity">
    <text evidence="1 4 5">Belongs to the bacterial ribosomal protein bL21 family.</text>
</comment>
<keyword evidence="6" id="KW-0150">Chloroplast</keyword>